<keyword evidence="4" id="KW-1185">Reference proteome</keyword>
<keyword evidence="1" id="KW-0812">Transmembrane</keyword>
<dbReference type="RefSeq" id="WP_265282966.1">
    <property type="nucleotide sequence ID" value="NZ_QZCW01000003.1"/>
</dbReference>
<reference evidence="4" key="1">
    <citation type="submission" date="2023-07" db="EMBL/GenBank/DDBJ databases">
        <title>Verminephrobacter genomes.</title>
        <authorList>
            <person name="Lund M.B."/>
        </authorList>
    </citation>
    <scope>NUCLEOTIDE SEQUENCE [LARGE SCALE GENOMIC DNA]</scope>
    <source>
        <strain evidence="4">AtM5-05</strain>
    </source>
</reference>
<evidence type="ECO:0000256" key="2">
    <source>
        <dbReference type="SAM" id="SignalP"/>
    </source>
</evidence>
<keyword evidence="1" id="KW-1133">Transmembrane helix</keyword>
<keyword evidence="1" id="KW-0472">Membrane</keyword>
<dbReference type="Proteomes" id="UP001208935">
    <property type="component" value="Unassembled WGS sequence"/>
</dbReference>
<organism evidence="3 4">
    <name type="scientific">Verminephrobacter aporrectodeae subsp. tuberculatae</name>
    <dbReference type="NCBI Taxonomy" id="1110392"/>
    <lineage>
        <taxon>Bacteria</taxon>
        <taxon>Pseudomonadati</taxon>
        <taxon>Pseudomonadota</taxon>
        <taxon>Betaproteobacteria</taxon>
        <taxon>Burkholderiales</taxon>
        <taxon>Comamonadaceae</taxon>
        <taxon>Verminephrobacter</taxon>
    </lineage>
</organism>
<evidence type="ECO:0000313" key="3">
    <source>
        <dbReference type="EMBL" id="MCW5322872.1"/>
    </source>
</evidence>
<feature type="chain" id="PRO_5047530150" evidence="2">
    <location>
        <begin position="21"/>
        <end position="294"/>
    </location>
</feature>
<accession>A0ABT3KX03</accession>
<sequence length="294" mass="32363">MRAVRALALCAGLVPGAAPAQDTAATAAATVEQPRSFGHVLGDVLTQRVLLEHAGRPLTPRSLPTAARVDLWFERRPARVETDAQGRRWLVLDYQLMNAPRVLSAVALPALRLASRSGPTLALPAWPVSIAPLTPAQAFGTGDLQPLRPDRPIAPLPTAAIERQAWLALAALLGVLLAWMAWCVWRNTWEARRLPFAQAWRALRRIDDPAGAQAWRIVHRALNSCAGRVVHGGASLHRFLDQAPHLRPLQAQLEDFYRASTQRFFALDAAQTTPPYPLAPLSRALRDAEERHRR</sequence>
<dbReference type="EMBL" id="QZCW01000003">
    <property type="protein sequence ID" value="MCW5322872.1"/>
    <property type="molecule type" value="Genomic_DNA"/>
</dbReference>
<proteinExistence type="predicted"/>
<gene>
    <name evidence="3" type="ORF">D5039_17475</name>
</gene>
<protein>
    <submittedName>
        <fullName evidence="3">Calcium incorporation protein MxaA</fullName>
    </submittedName>
</protein>
<comment type="caution">
    <text evidence="3">The sequence shown here is derived from an EMBL/GenBank/DDBJ whole genome shotgun (WGS) entry which is preliminary data.</text>
</comment>
<feature type="signal peptide" evidence="2">
    <location>
        <begin position="1"/>
        <end position="20"/>
    </location>
</feature>
<evidence type="ECO:0000256" key="1">
    <source>
        <dbReference type="SAM" id="Phobius"/>
    </source>
</evidence>
<name>A0ABT3KX03_9BURK</name>
<feature type="transmembrane region" description="Helical" evidence="1">
    <location>
        <begin position="165"/>
        <end position="185"/>
    </location>
</feature>
<evidence type="ECO:0000313" key="4">
    <source>
        <dbReference type="Proteomes" id="UP001208935"/>
    </source>
</evidence>
<keyword evidence="2" id="KW-0732">Signal</keyword>